<evidence type="ECO:0000313" key="4">
    <source>
        <dbReference type="Proteomes" id="UP000288178"/>
    </source>
</evidence>
<dbReference type="GO" id="GO:0016989">
    <property type="term" value="F:sigma factor antagonist activity"/>
    <property type="evidence" value="ECO:0007669"/>
    <property type="project" value="InterPro"/>
</dbReference>
<accession>A0A3S2UMX7</accession>
<dbReference type="Gene3D" id="1.10.10.880">
    <property type="entry name" value="Anti sigma-E protein RseA, N-terminal domain"/>
    <property type="match status" value="1"/>
</dbReference>
<dbReference type="EMBL" id="SACT01000008">
    <property type="protein sequence ID" value="RVT49438.1"/>
    <property type="molecule type" value="Genomic_DNA"/>
</dbReference>
<proteinExistence type="predicted"/>
<feature type="transmembrane region" description="Helical" evidence="1">
    <location>
        <begin position="105"/>
        <end position="126"/>
    </location>
</feature>
<keyword evidence="1" id="KW-0812">Transmembrane</keyword>
<dbReference type="Pfam" id="PF03872">
    <property type="entry name" value="RseA_N"/>
    <property type="match status" value="1"/>
</dbReference>
<dbReference type="InterPro" id="IPR052383">
    <property type="entry name" value="Anti-sigma-E_RseA-like"/>
</dbReference>
<dbReference type="PANTHER" id="PTHR38104">
    <property type="match status" value="1"/>
</dbReference>
<evidence type="ECO:0000256" key="1">
    <source>
        <dbReference type="SAM" id="Phobius"/>
    </source>
</evidence>
<sequence>MNRPHATPAPDEHRQWLSDLADGRLDDHDLAGACRRWAEDDDARRTWHAYHLIGDVLRSDDLARPAAADAAFLQALRQRLADEPVVLAPAPLAARPARQRGRRQLWLVPMAAAAGFVAVAGVMVVLQQAAPGGNGFDAPQMAATPPLAVRATLASTAVPGTAPATVQHGQMLRDARVDEYLRAHREVLMGSPAALPGGAVRTVDFDAAPAR</sequence>
<dbReference type="AlphaFoldDB" id="A0A3S2UMX7"/>
<name>A0A3S2UMX7_9BURK</name>
<dbReference type="OrthoDB" id="8561243at2"/>
<keyword evidence="1" id="KW-0472">Membrane</keyword>
<dbReference type="Proteomes" id="UP000288178">
    <property type="component" value="Unassembled WGS sequence"/>
</dbReference>
<dbReference type="PANTHER" id="PTHR38104:SF1">
    <property type="entry name" value="ANTI-SIGMA-E FACTOR RSEA"/>
    <property type="match status" value="1"/>
</dbReference>
<dbReference type="InterPro" id="IPR005572">
    <property type="entry name" value="Anti-sigma_E_RseA_N"/>
</dbReference>
<organism evidence="3 4">
    <name type="scientific">Rubrivivax albus</name>
    <dbReference type="NCBI Taxonomy" id="2499835"/>
    <lineage>
        <taxon>Bacteria</taxon>
        <taxon>Pseudomonadati</taxon>
        <taxon>Pseudomonadota</taxon>
        <taxon>Betaproteobacteria</taxon>
        <taxon>Burkholderiales</taxon>
        <taxon>Sphaerotilaceae</taxon>
        <taxon>Rubrivivax</taxon>
    </lineage>
</organism>
<comment type="caution">
    <text evidence="3">The sequence shown here is derived from an EMBL/GenBank/DDBJ whole genome shotgun (WGS) entry which is preliminary data.</text>
</comment>
<keyword evidence="1" id="KW-1133">Transmembrane helix</keyword>
<dbReference type="InterPro" id="IPR036147">
    <property type="entry name" value="Anti-sigma_E_RseA_N_sf"/>
</dbReference>
<evidence type="ECO:0000313" key="3">
    <source>
        <dbReference type="EMBL" id="RVT49438.1"/>
    </source>
</evidence>
<protein>
    <submittedName>
        <fullName evidence="3">Anti-sigma 24 factor</fullName>
    </submittedName>
</protein>
<keyword evidence="4" id="KW-1185">Reference proteome</keyword>
<dbReference type="SUPFAM" id="SSF89069">
    <property type="entry name" value="N-terminal, cytoplasmic domain of anti-sigmaE factor RseA"/>
    <property type="match status" value="1"/>
</dbReference>
<reference evidence="3 4" key="1">
    <citation type="submission" date="2019-01" db="EMBL/GenBank/DDBJ databases">
        <authorList>
            <person name="Chen W.-M."/>
        </authorList>
    </citation>
    <scope>NUCLEOTIDE SEQUENCE [LARGE SCALE GENOMIC DNA]</scope>
    <source>
        <strain evidence="3 4">ICH-3</strain>
    </source>
</reference>
<gene>
    <name evidence="3" type="ORF">ENE75_20425</name>
</gene>
<dbReference type="CDD" id="cd16328">
    <property type="entry name" value="RseA_N"/>
    <property type="match status" value="1"/>
</dbReference>
<evidence type="ECO:0000259" key="2">
    <source>
        <dbReference type="Pfam" id="PF03872"/>
    </source>
</evidence>
<feature type="domain" description="Anti sigma-E protein RseA N-terminal" evidence="2">
    <location>
        <begin position="15"/>
        <end position="96"/>
    </location>
</feature>
<dbReference type="RefSeq" id="WP_128200189.1">
    <property type="nucleotide sequence ID" value="NZ_SACT01000008.1"/>
</dbReference>